<evidence type="ECO:0000313" key="2">
    <source>
        <dbReference type="Proteomes" id="UP000183530"/>
    </source>
</evidence>
<dbReference type="InterPro" id="IPR027417">
    <property type="entry name" value="P-loop_NTPase"/>
</dbReference>
<dbReference type="KEGG" id="nae:BHE16_09660"/>
<dbReference type="SUPFAM" id="SSF52540">
    <property type="entry name" value="P-loop containing nucleoside triphosphate hydrolases"/>
    <property type="match status" value="1"/>
</dbReference>
<reference evidence="1 2" key="1">
    <citation type="submission" date="2016-11" db="EMBL/GenBank/DDBJ databases">
        <title>Genome sequencing of Zhihengliuella aestuarii B18 antagonistic to Plasmodiophora brassicae.</title>
        <authorList>
            <person name="Luo Y."/>
        </authorList>
    </citation>
    <scope>NUCLEOTIDE SEQUENCE [LARGE SCALE GENOMIC DNA]</scope>
    <source>
        <strain evidence="1 2">B18</strain>
    </source>
</reference>
<dbReference type="Proteomes" id="UP000183530">
    <property type="component" value="Chromosome"/>
</dbReference>
<dbReference type="InterPro" id="IPR000212">
    <property type="entry name" value="DNA_helicase_UvrD/REP"/>
</dbReference>
<dbReference type="Gene3D" id="3.40.50.300">
    <property type="entry name" value="P-loop containing nucleotide triphosphate hydrolases"/>
    <property type="match status" value="2"/>
</dbReference>
<dbReference type="AlphaFoldDB" id="A0A1L2ZQB4"/>
<protein>
    <submittedName>
        <fullName evidence="1">Uncharacterized protein</fullName>
    </submittedName>
</protein>
<gene>
    <name evidence="1" type="ORF">BHE16_09660</name>
</gene>
<dbReference type="STRING" id="556325.BHE16_09660"/>
<dbReference type="Pfam" id="PF13245">
    <property type="entry name" value="AAA_19"/>
    <property type="match status" value="1"/>
</dbReference>
<dbReference type="GO" id="GO:0005524">
    <property type="term" value="F:ATP binding"/>
    <property type="evidence" value="ECO:0007669"/>
    <property type="project" value="InterPro"/>
</dbReference>
<organism evidence="1 2">
    <name type="scientific">Neomicrococcus aestuarii</name>
    <dbReference type="NCBI Taxonomy" id="556325"/>
    <lineage>
        <taxon>Bacteria</taxon>
        <taxon>Bacillati</taxon>
        <taxon>Actinomycetota</taxon>
        <taxon>Actinomycetes</taxon>
        <taxon>Micrococcales</taxon>
        <taxon>Micrococcaceae</taxon>
        <taxon>Neomicrococcus</taxon>
    </lineage>
</organism>
<dbReference type="PANTHER" id="PTHR11070">
    <property type="entry name" value="UVRD / RECB / PCRA DNA HELICASE FAMILY MEMBER"/>
    <property type="match status" value="1"/>
</dbReference>
<proteinExistence type="predicted"/>
<sequence length="620" mass="70194">MSALEREVTEALACTRSGQDFLMSGGAGSGKTHSMLSFIRAVFAENPRASVGCITFTNVAVNEIRSRFTTSGFYVSTIHEFLWRLISRFQKNIREALAELVNEGWITANLELPIDAGFWDSSISYKESTDIAKGEVSHAEVLTLVQHLFAKHPTLSRILADQYEFLLIDEYQDTPKEVLQMLLEVLPDPSMRRMRIGFFGDGEQAIHEDGASKKLIEEAVQIGRLTRIEKKINRRNPAAVIRVINNLRTDGLIQVQANGFGAPNYEMEGSARFIYTLKSELDSSRLKELPICGDWRFTAEDTKLLYLGKAAIAKEKQFHRLMDIYAKDRAVEYAKRVETKLLKESISVAGDLSFGAVLELHPQCASQTSTQATAFQENPDLLTFAREHSFQELTSTSTNTYRLLGTKKVSNFDSRDRGEKRDALINHLMAIQELRVLFGSGKFNAVIRAIDASVVSIDERRKVEEDLKTLDQMNSSSIGDVIEFAHASGLVILNDSVLRFQQKNAYRYARVREVPFTEVVELYDYIEDHSPYSTQHGVKGSEWDNIFISLDNGGWNHYNFRKLLESPDSDESVETRSRMLLYVTCSRARKNLLVYFHSPSTKILRNVEPWFGAENVVCVD</sequence>
<dbReference type="EMBL" id="CP018135">
    <property type="protein sequence ID" value="APF41211.1"/>
    <property type="molecule type" value="Genomic_DNA"/>
</dbReference>
<dbReference type="GO" id="GO:0043138">
    <property type="term" value="F:3'-5' DNA helicase activity"/>
    <property type="evidence" value="ECO:0007669"/>
    <property type="project" value="TreeGrafter"/>
</dbReference>
<dbReference type="PANTHER" id="PTHR11070:SF2">
    <property type="entry name" value="ATP-DEPENDENT DNA HELICASE SRS2"/>
    <property type="match status" value="1"/>
</dbReference>
<evidence type="ECO:0000313" key="1">
    <source>
        <dbReference type="EMBL" id="APF41211.1"/>
    </source>
</evidence>
<dbReference type="GO" id="GO:0000725">
    <property type="term" value="P:recombinational repair"/>
    <property type="evidence" value="ECO:0007669"/>
    <property type="project" value="TreeGrafter"/>
</dbReference>
<dbReference type="OrthoDB" id="9810135at2"/>
<keyword evidence="2" id="KW-1185">Reference proteome</keyword>
<dbReference type="RefSeq" id="WP_071894680.1">
    <property type="nucleotide sequence ID" value="NZ_CP018135.1"/>
</dbReference>
<name>A0A1L2ZQB4_9MICC</name>
<accession>A0A1L2ZQB4</accession>
<dbReference type="GO" id="GO:0003677">
    <property type="term" value="F:DNA binding"/>
    <property type="evidence" value="ECO:0007669"/>
    <property type="project" value="InterPro"/>
</dbReference>